<reference evidence="1 2" key="1">
    <citation type="submission" date="2014-01" db="EMBL/GenBank/DDBJ databases">
        <title>Comparative genomics of Petrotoga.</title>
        <authorList>
            <person name="Chow K."/>
            <person name="Charchuk R."/>
            <person name="Nesbo C.L."/>
        </authorList>
    </citation>
    <scope>NUCLEOTIDE SEQUENCE [LARGE SCALE GENOMIC DNA]</scope>
    <source>
        <strain evidence="1 2">DSM 16923</strain>
    </source>
</reference>
<protein>
    <recommendedName>
        <fullName evidence="3">KaiC-like domain-containing protein</fullName>
    </recommendedName>
</protein>
<proteinExistence type="predicted"/>
<dbReference type="AlphaFoldDB" id="A0A2S5EJZ5"/>
<dbReference type="InterPro" id="IPR027417">
    <property type="entry name" value="P-loop_NTPase"/>
</dbReference>
<dbReference type="Proteomes" id="UP000236950">
    <property type="component" value="Unassembled WGS sequence"/>
</dbReference>
<dbReference type="SUPFAM" id="SSF52540">
    <property type="entry name" value="P-loop containing nucleoside triphosphate hydrolases"/>
    <property type="match status" value="1"/>
</dbReference>
<evidence type="ECO:0000313" key="2">
    <source>
        <dbReference type="Proteomes" id="UP000236950"/>
    </source>
</evidence>
<dbReference type="EMBL" id="JALY01000042">
    <property type="protein sequence ID" value="POZ93423.1"/>
    <property type="molecule type" value="Genomic_DNA"/>
</dbReference>
<evidence type="ECO:0000313" key="1">
    <source>
        <dbReference type="EMBL" id="POZ93423.1"/>
    </source>
</evidence>
<dbReference type="RefSeq" id="WP_103897984.1">
    <property type="nucleotide sequence ID" value="NZ_JALY01000042.1"/>
</dbReference>
<comment type="caution">
    <text evidence="1">The sequence shown here is derived from an EMBL/GenBank/DDBJ whole genome shotgun (WGS) entry which is preliminary data.</text>
</comment>
<evidence type="ECO:0008006" key="3">
    <source>
        <dbReference type="Google" id="ProtNLM"/>
    </source>
</evidence>
<dbReference type="Gene3D" id="3.40.50.300">
    <property type="entry name" value="P-loop containing nucleotide triphosphate hydrolases"/>
    <property type="match status" value="1"/>
</dbReference>
<name>A0A2S5EJZ5_9BACT</name>
<keyword evidence="2" id="KW-1185">Reference proteome</keyword>
<gene>
    <name evidence="1" type="ORF">AA81_01745</name>
</gene>
<organism evidence="1 2">
    <name type="scientific">Petrotoga halophila DSM 16923</name>
    <dbReference type="NCBI Taxonomy" id="1122953"/>
    <lineage>
        <taxon>Bacteria</taxon>
        <taxon>Thermotogati</taxon>
        <taxon>Thermotogota</taxon>
        <taxon>Thermotogae</taxon>
        <taxon>Petrotogales</taxon>
        <taxon>Petrotogaceae</taxon>
        <taxon>Petrotoga</taxon>
    </lineage>
</organism>
<sequence>MNILKMEEEWLQRVLPKGLPYPTSTLISGPGGTGKPLVEFAFVSSWLKSGGGVIAIPLQYPTMEFLKTSMNKLYNIDLKNYQGKIAMLQFDPHIDEYENMGDNVLTANLLKPEIWNKVIEIADSMVDKNSLGTMVFGSALNLLLFSPTYKDKVIANIENILKNDKSKTYIFSVSTNAFADEIKIWERAADNLMFTRMEKPMKLFFKISRMKEVEFSKEEVNVPISKEALTEIKELAEETRKRIIPEIMKI</sequence>
<accession>A0A2S5EJZ5</accession>